<keyword evidence="6 10" id="KW-0443">Lipid metabolism</keyword>
<feature type="transmembrane region" description="Helical" evidence="10">
    <location>
        <begin position="153"/>
        <end position="173"/>
    </location>
</feature>
<evidence type="ECO:0000313" key="12">
    <source>
        <dbReference type="Proteomes" id="UP001646157"/>
    </source>
</evidence>
<evidence type="ECO:0000256" key="1">
    <source>
        <dbReference type="ARBA" id="ARBA00022475"/>
    </source>
</evidence>
<feature type="transmembrane region" description="Helical" evidence="10">
    <location>
        <begin position="46"/>
        <end position="69"/>
    </location>
</feature>
<dbReference type="Pfam" id="PF02660">
    <property type="entry name" value="G3P_acyltransf"/>
    <property type="match status" value="1"/>
</dbReference>
<keyword evidence="4 10" id="KW-0812">Transmembrane</keyword>
<evidence type="ECO:0000256" key="4">
    <source>
        <dbReference type="ARBA" id="ARBA00022692"/>
    </source>
</evidence>
<keyword evidence="3 10" id="KW-0808">Transferase</keyword>
<evidence type="ECO:0000256" key="7">
    <source>
        <dbReference type="ARBA" id="ARBA00023136"/>
    </source>
</evidence>
<proteinExistence type="inferred from homology"/>
<dbReference type="SMART" id="SM01207">
    <property type="entry name" value="G3P_acyltransf"/>
    <property type="match status" value="1"/>
</dbReference>
<feature type="transmembrane region" description="Helical" evidence="10">
    <location>
        <begin position="6"/>
        <end position="26"/>
    </location>
</feature>
<name>A0ABS2NGC9_9BACI</name>
<comment type="subunit">
    <text evidence="10">Probably interacts with PlsX.</text>
</comment>
<keyword evidence="11" id="KW-0012">Acyltransferase</keyword>
<comment type="caution">
    <text evidence="11">The sequence shown here is derived from an EMBL/GenBank/DDBJ whole genome shotgun (WGS) entry which is preliminary data.</text>
</comment>
<evidence type="ECO:0000256" key="5">
    <source>
        <dbReference type="ARBA" id="ARBA00022989"/>
    </source>
</evidence>
<reference evidence="11 12" key="1">
    <citation type="submission" date="2021-01" db="EMBL/GenBank/DDBJ databases">
        <title>Genomic Encyclopedia of Type Strains, Phase IV (KMG-IV): sequencing the most valuable type-strain genomes for metagenomic binning, comparative biology and taxonomic classification.</title>
        <authorList>
            <person name="Goeker M."/>
        </authorList>
    </citation>
    <scope>NUCLEOTIDE SEQUENCE [LARGE SCALE GENOMIC DNA]</scope>
    <source>
        <strain evidence="11 12">DSM 24834</strain>
    </source>
</reference>
<keyword evidence="1 10" id="KW-1003">Cell membrane</keyword>
<accession>A0ABS2NGC9</accession>
<keyword evidence="9 10" id="KW-1208">Phospholipid metabolism</keyword>
<evidence type="ECO:0000256" key="3">
    <source>
        <dbReference type="ARBA" id="ARBA00022679"/>
    </source>
</evidence>
<evidence type="ECO:0000256" key="9">
    <source>
        <dbReference type="ARBA" id="ARBA00023264"/>
    </source>
</evidence>
<feature type="transmembrane region" description="Helical" evidence="10">
    <location>
        <begin position="81"/>
        <end position="100"/>
    </location>
</feature>
<dbReference type="EC" id="2.3.1.275" evidence="10"/>
<dbReference type="RefSeq" id="WP_205174061.1">
    <property type="nucleotide sequence ID" value="NZ_JAFBDZ010000003.1"/>
</dbReference>
<dbReference type="PANTHER" id="PTHR30309">
    <property type="entry name" value="INNER MEMBRANE PROTEIN YGIH"/>
    <property type="match status" value="1"/>
</dbReference>
<dbReference type="Proteomes" id="UP001646157">
    <property type="component" value="Unassembled WGS sequence"/>
</dbReference>
<protein>
    <recommendedName>
        <fullName evidence="10">Glycerol-3-phosphate acyltransferase</fullName>
    </recommendedName>
    <alternativeName>
        <fullName evidence="10">Acyl-PO4 G3P acyltransferase</fullName>
    </alternativeName>
    <alternativeName>
        <fullName evidence="10">Acyl-phosphate--glycerol-3-phosphate acyltransferase</fullName>
    </alternativeName>
    <alternativeName>
        <fullName evidence="10">G3P acyltransferase</fullName>
        <shortName evidence="10">GPAT</shortName>
        <ecNumber evidence="10">2.3.1.275</ecNumber>
    </alternativeName>
    <alternativeName>
        <fullName evidence="10">Lysophosphatidic acid synthase</fullName>
        <shortName evidence="10">LPA synthase</shortName>
    </alternativeName>
</protein>
<keyword evidence="5 10" id="KW-1133">Transmembrane helix</keyword>
<evidence type="ECO:0000313" key="11">
    <source>
        <dbReference type="EMBL" id="MBM7586889.1"/>
    </source>
</evidence>
<keyword evidence="8 10" id="KW-0594">Phospholipid biosynthesis</keyword>
<organism evidence="11 12">
    <name type="scientific">Rossellomorea pakistanensis</name>
    <dbReference type="NCBI Taxonomy" id="992288"/>
    <lineage>
        <taxon>Bacteria</taxon>
        <taxon>Bacillati</taxon>
        <taxon>Bacillota</taxon>
        <taxon>Bacilli</taxon>
        <taxon>Bacillales</taxon>
        <taxon>Bacillaceae</taxon>
        <taxon>Rossellomorea</taxon>
    </lineage>
</organism>
<evidence type="ECO:0000256" key="8">
    <source>
        <dbReference type="ARBA" id="ARBA00023209"/>
    </source>
</evidence>
<comment type="catalytic activity">
    <reaction evidence="10">
        <text>an acyl phosphate + sn-glycerol 3-phosphate = a 1-acyl-sn-glycero-3-phosphate + phosphate</text>
        <dbReference type="Rhea" id="RHEA:34075"/>
        <dbReference type="ChEBI" id="CHEBI:43474"/>
        <dbReference type="ChEBI" id="CHEBI:57597"/>
        <dbReference type="ChEBI" id="CHEBI:57970"/>
        <dbReference type="ChEBI" id="CHEBI:59918"/>
        <dbReference type="EC" id="2.3.1.275"/>
    </reaction>
</comment>
<dbReference type="EMBL" id="JAFBDZ010000003">
    <property type="protein sequence ID" value="MBM7586889.1"/>
    <property type="molecule type" value="Genomic_DNA"/>
</dbReference>
<evidence type="ECO:0000256" key="6">
    <source>
        <dbReference type="ARBA" id="ARBA00023098"/>
    </source>
</evidence>
<sequence length="178" mass="19404">MILLIVLMGYCCGQILTAHLIGKLFYKQDIFKEGSQNPGARNAGRVFGKSAFLLVLCGDIVKTIIPLWIGEYFGAGIEELVLIMISVVVGHMYPIVFSFTGGKGVAPFLGGLLFLSPFTVAVTAVIMCISWPILGFTRSGLLSLLTVPISFYFFTKSFMGSIFLGVLMIIVVIKHLKK</sequence>
<evidence type="ECO:0000256" key="10">
    <source>
        <dbReference type="HAMAP-Rule" id="MF_01043"/>
    </source>
</evidence>
<gene>
    <name evidence="10" type="primary">plsY</name>
    <name evidence="11" type="ORF">JOC86_003441</name>
</gene>
<keyword evidence="7 10" id="KW-0472">Membrane</keyword>
<evidence type="ECO:0000256" key="2">
    <source>
        <dbReference type="ARBA" id="ARBA00022516"/>
    </source>
</evidence>
<dbReference type="GO" id="GO:0004366">
    <property type="term" value="F:glycerol-3-phosphate O-acyltransferase activity"/>
    <property type="evidence" value="ECO:0007669"/>
    <property type="project" value="UniProtKB-EC"/>
</dbReference>
<dbReference type="PANTHER" id="PTHR30309:SF0">
    <property type="entry name" value="GLYCEROL-3-PHOSPHATE ACYLTRANSFERASE-RELATED"/>
    <property type="match status" value="1"/>
</dbReference>
<feature type="transmembrane region" description="Helical" evidence="10">
    <location>
        <begin position="112"/>
        <end position="133"/>
    </location>
</feature>
<comment type="pathway">
    <text evidence="10">Lipid metabolism; phospholipid metabolism.</text>
</comment>
<comment type="similarity">
    <text evidence="10">Belongs to the PlsY family.</text>
</comment>
<comment type="function">
    <text evidence="10">Catalyzes the transfer of an acyl group from acyl-phosphate (acyl-PO(4)) to glycerol-3-phosphate (G3P) to form lysophosphatidic acid (LPA). This enzyme utilizes acyl-phosphate as fatty acyl donor, but not acyl-CoA or acyl-ACP.</text>
</comment>
<comment type="subcellular location">
    <subcellularLocation>
        <location evidence="10">Cell membrane</location>
        <topology evidence="10">Multi-pass membrane protein</topology>
    </subcellularLocation>
</comment>
<dbReference type="InterPro" id="IPR003811">
    <property type="entry name" value="G3P_acylTferase_PlsY"/>
</dbReference>
<keyword evidence="2 10" id="KW-0444">Lipid biosynthesis</keyword>
<dbReference type="HAMAP" id="MF_01043">
    <property type="entry name" value="PlsY"/>
    <property type="match status" value="1"/>
</dbReference>
<keyword evidence="12" id="KW-1185">Reference proteome</keyword>